<dbReference type="Proteomes" id="UP001429580">
    <property type="component" value="Unassembled WGS sequence"/>
</dbReference>
<dbReference type="InterPro" id="IPR003838">
    <property type="entry name" value="ABC3_permease_C"/>
</dbReference>
<keyword evidence="6 8" id="KW-1133">Transmembrane helix</keyword>
<comment type="similarity">
    <text evidence="2">Belongs to the ABC-4 integral membrane protein family. LolC/E subfamily.</text>
</comment>
<feature type="transmembrane region" description="Helical" evidence="8">
    <location>
        <begin position="416"/>
        <end position="436"/>
    </location>
</feature>
<comment type="caution">
    <text evidence="11">The sequence shown here is derived from an EMBL/GenBank/DDBJ whole genome shotgun (WGS) entry which is preliminary data.</text>
</comment>
<comment type="subcellular location">
    <subcellularLocation>
        <location evidence="1">Cell membrane</location>
        <topology evidence="1">Multi-pass membrane protein</topology>
    </subcellularLocation>
</comment>
<feature type="domain" description="MacB-like periplasmic core" evidence="10">
    <location>
        <begin position="67"/>
        <end position="279"/>
    </location>
</feature>
<keyword evidence="12" id="KW-1185">Reference proteome</keyword>
<dbReference type="NCBIfam" id="TIGR02212">
    <property type="entry name" value="lolCE"/>
    <property type="match status" value="1"/>
</dbReference>
<evidence type="ECO:0000256" key="5">
    <source>
        <dbReference type="ARBA" id="ARBA00022692"/>
    </source>
</evidence>
<evidence type="ECO:0000313" key="11">
    <source>
        <dbReference type="EMBL" id="NIJ56857.1"/>
    </source>
</evidence>
<evidence type="ECO:0000256" key="2">
    <source>
        <dbReference type="ARBA" id="ARBA00005236"/>
    </source>
</evidence>
<evidence type="ECO:0000259" key="9">
    <source>
        <dbReference type="Pfam" id="PF02687"/>
    </source>
</evidence>
<evidence type="ECO:0000256" key="1">
    <source>
        <dbReference type="ARBA" id="ARBA00004651"/>
    </source>
</evidence>
<proteinExistence type="inferred from homology"/>
<feature type="transmembrane region" description="Helical" evidence="8">
    <location>
        <begin position="351"/>
        <end position="377"/>
    </location>
</feature>
<evidence type="ECO:0000256" key="8">
    <source>
        <dbReference type="SAM" id="Phobius"/>
    </source>
</evidence>
<keyword evidence="5 8" id="KW-0812">Transmembrane</keyword>
<organism evidence="11 12">
    <name type="scientific">Pseudochelatococcus lubricantis</name>
    <dbReference type="NCBI Taxonomy" id="1538102"/>
    <lineage>
        <taxon>Bacteria</taxon>
        <taxon>Pseudomonadati</taxon>
        <taxon>Pseudomonadota</taxon>
        <taxon>Alphaproteobacteria</taxon>
        <taxon>Hyphomicrobiales</taxon>
        <taxon>Chelatococcaceae</taxon>
        <taxon>Pseudochelatococcus</taxon>
    </lineage>
</organism>
<feature type="transmembrane region" description="Helical" evidence="8">
    <location>
        <begin position="58"/>
        <end position="84"/>
    </location>
</feature>
<reference evidence="11 12" key="1">
    <citation type="submission" date="2020-03" db="EMBL/GenBank/DDBJ databases">
        <title>Genomic Encyclopedia of Type Strains, Phase IV (KMG-IV): sequencing the most valuable type-strain genomes for metagenomic binning, comparative biology and taxonomic classification.</title>
        <authorList>
            <person name="Goeker M."/>
        </authorList>
    </citation>
    <scope>NUCLEOTIDE SEQUENCE [LARGE SCALE GENOMIC DNA]</scope>
    <source>
        <strain evidence="11 12">DSM 103870</strain>
    </source>
</reference>
<evidence type="ECO:0000256" key="4">
    <source>
        <dbReference type="ARBA" id="ARBA00022475"/>
    </source>
</evidence>
<protein>
    <submittedName>
        <fullName evidence="11">Lipoprotein-releasing system permease protein</fullName>
    </submittedName>
</protein>
<dbReference type="EMBL" id="JAASQI010000001">
    <property type="protein sequence ID" value="NIJ56857.1"/>
    <property type="molecule type" value="Genomic_DNA"/>
</dbReference>
<feature type="transmembrane region" description="Helical" evidence="8">
    <location>
        <begin position="307"/>
        <end position="331"/>
    </location>
</feature>
<feature type="domain" description="ABC3 transporter permease C-terminal" evidence="9">
    <location>
        <begin position="310"/>
        <end position="443"/>
    </location>
</feature>
<dbReference type="PANTHER" id="PTHR30489">
    <property type="entry name" value="LIPOPROTEIN-RELEASING SYSTEM TRANSMEMBRANE PROTEIN LOLE"/>
    <property type="match status" value="1"/>
</dbReference>
<evidence type="ECO:0000256" key="6">
    <source>
        <dbReference type="ARBA" id="ARBA00022989"/>
    </source>
</evidence>
<evidence type="ECO:0000259" key="10">
    <source>
        <dbReference type="Pfam" id="PF12704"/>
    </source>
</evidence>
<evidence type="ECO:0000313" key="12">
    <source>
        <dbReference type="Proteomes" id="UP001429580"/>
    </source>
</evidence>
<evidence type="ECO:0000256" key="3">
    <source>
        <dbReference type="ARBA" id="ARBA00022448"/>
    </source>
</evidence>
<keyword evidence="11" id="KW-0449">Lipoprotein</keyword>
<dbReference type="InterPro" id="IPR011925">
    <property type="entry name" value="LolCE_TM"/>
</dbReference>
<accession>A0ABX0UV70</accession>
<dbReference type="InterPro" id="IPR025857">
    <property type="entry name" value="MacB_PCD"/>
</dbReference>
<dbReference type="Pfam" id="PF12704">
    <property type="entry name" value="MacB_PCD"/>
    <property type="match status" value="1"/>
</dbReference>
<evidence type="ECO:0000256" key="7">
    <source>
        <dbReference type="ARBA" id="ARBA00023136"/>
    </source>
</evidence>
<keyword evidence="4" id="KW-1003">Cell membrane</keyword>
<keyword evidence="7 8" id="KW-0472">Membrane</keyword>
<dbReference type="InterPro" id="IPR051447">
    <property type="entry name" value="Lipoprotein-release_system"/>
</dbReference>
<sequence>MPWSESLREHGRARAGAAEDVTTMAKGYSNDPGATKPFAPFEWLLAWRYLRARRREGFISIIAGFSFAGVMLGVATLIVVMSVMNGFRAELLNKIIGVNGHIFITPIDSPLRDYAEVSQRVAAAPGVVRAVPMVEGQALASSPYNAGGVLVRGVREQDLAATPFVADTIREGTLAGFDEKGGVAIGRRLAEQLSLRAGDTLTVVSPKGAATPFGTAPRIKSYPIVAIFEIGMSEFDAAFVYMPLEEAQNYFNRDGDVSVIEVYLKDADRVDEARAVIDQVAGRQIMMTDWRQRNRTFFSALEVERNVMFLILLLIVLVAALNIVSGLIMLVKDKSADIAILRTMGATRGAIMRVFLITGASIGISGTVAGFLLGLVITLNVETIRSFLSSLTGTDLFSAEIYFLSRLPAVIEPGEVATVVFTAIVLSLLATLYPSWRAARLDPVEALRYG</sequence>
<dbReference type="PANTHER" id="PTHR30489:SF0">
    <property type="entry name" value="LIPOPROTEIN-RELEASING SYSTEM TRANSMEMBRANE PROTEIN LOLE"/>
    <property type="match status" value="1"/>
</dbReference>
<dbReference type="Pfam" id="PF02687">
    <property type="entry name" value="FtsX"/>
    <property type="match status" value="1"/>
</dbReference>
<gene>
    <name evidence="11" type="ORF">FHS82_000670</name>
</gene>
<name>A0ABX0UV70_9HYPH</name>
<keyword evidence="3" id="KW-0813">Transport</keyword>